<evidence type="ECO:0000313" key="1">
    <source>
        <dbReference type="EMBL" id="ATW69443.1"/>
    </source>
</evidence>
<protein>
    <submittedName>
        <fullName evidence="1">Uncharacterized protein</fullName>
    </submittedName>
</protein>
<reference evidence="2" key="1">
    <citation type="submission" date="2017-11" db="EMBL/GenBank/DDBJ databases">
        <authorList>
            <person name="McClendondon-Moss T.O."/>
            <person name="Donegan-Quick R.D."/>
            <person name="Bhuiyan S."/>
            <person name="Visi D.K."/>
            <person name="Allen M.S."/>
            <person name="Hughes L.E."/>
            <person name="Garlena R.A."/>
            <person name="Russell D.A."/>
            <person name="Pope W.H."/>
            <person name="Jacobs-Sera D."/>
            <person name="Hendrix R.W."/>
            <person name="Hatfull G.F."/>
        </authorList>
    </citation>
    <scope>NUCLEOTIDE SEQUENCE [LARGE SCALE GENOMIC DNA]</scope>
</reference>
<accession>A0A2H4PR96</accession>
<dbReference type="Proteomes" id="UP000240216">
    <property type="component" value="Segment"/>
</dbReference>
<proteinExistence type="predicted"/>
<evidence type="ECO:0000313" key="2">
    <source>
        <dbReference type="Proteomes" id="UP000240216"/>
    </source>
</evidence>
<keyword evidence="2" id="KW-1185">Reference proteome</keyword>
<organism evidence="1 2">
    <name type="scientific">Streptomyces phage Immanuel3</name>
    <dbReference type="NCBI Taxonomy" id="2053813"/>
    <lineage>
        <taxon>Viruses</taxon>
        <taxon>Duplodnaviria</taxon>
        <taxon>Heunggongvirae</taxon>
        <taxon>Uroviricota</taxon>
        <taxon>Caudoviricetes</taxon>
        <taxon>Beephvirinae</taxon>
        <taxon>Immanueltrevirus</taxon>
        <taxon>Immanueltrevirus immanuel3</taxon>
    </lineage>
</organism>
<gene>
    <name evidence="1" type="ORF">SEA_IMMANUEL3_70</name>
</gene>
<sequence length="84" mass="9309">MTYELGFWLMFTLGMAACAAAQFYKVRSEALAKEVLDAHDWVDEIIEALENPPESGPDERLDRLVSERSAVQRSGSDGDQVDGC</sequence>
<name>A0A2H4PR96_9CAUD</name>
<dbReference type="EMBL" id="MG518520">
    <property type="protein sequence ID" value="ATW69443.1"/>
    <property type="molecule type" value="Genomic_DNA"/>
</dbReference>